<comment type="similarity">
    <text evidence="1">Belongs to the protein kinase superfamily. NEK Ser/Thr protein kinase family. NIMA subfamily.</text>
</comment>
<dbReference type="InterPro" id="IPR000719">
    <property type="entry name" value="Prot_kinase_dom"/>
</dbReference>
<dbReference type="OrthoDB" id="9788659at2"/>
<dbReference type="PANTHER" id="PTHR43671">
    <property type="entry name" value="SERINE/THREONINE-PROTEIN KINASE NEK"/>
    <property type="match status" value="1"/>
</dbReference>
<feature type="domain" description="Protein kinase" evidence="9">
    <location>
        <begin position="12"/>
        <end position="296"/>
    </location>
</feature>
<evidence type="ECO:0000256" key="1">
    <source>
        <dbReference type="ARBA" id="ARBA00010886"/>
    </source>
</evidence>
<comment type="caution">
    <text evidence="10">The sequence shown here is derived from an EMBL/GenBank/DDBJ whole genome shotgun (WGS) entry which is preliminary data.</text>
</comment>
<dbReference type="PROSITE" id="PS50005">
    <property type="entry name" value="TPR"/>
    <property type="match status" value="3"/>
</dbReference>
<dbReference type="PROSITE" id="PS50011">
    <property type="entry name" value="PROTEIN_KINASE_DOM"/>
    <property type="match status" value="1"/>
</dbReference>
<dbReference type="InterPro" id="IPR017441">
    <property type="entry name" value="Protein_kinase_ATP_BS"/>
</dbReference>
<dbReference type="InterPro" id="IPR011990">
    <property type="entry name" value="TPR-like_helical_dom_sf"/>
</dbReference>
<dbReference type="SMART" id="SM00028">
    <property type="entry name" value="TPR"/>
    <property type="match status" value="3"/>
</dbReference>
<keyword evidence="5 10" id="KW-0418">Kinase</keyword>
<dbReference type="InterPro" id="IPR050660">
    <property type="entry name" value="NEK_Ser/Thr_kinase"/>
</dbReference>
<dbReference type="PATRIC" id="fig|467210.3.peg.2190"/>
<evidence type="ECO:0000256" key="2">
    <source>
        <dbReference type="ARBA" id="ARBA00012513"/>
    </source>
</evidence>
<dbReference type="Pfam" id="PF13181">
    <property type="entry name" value="TPR_8"/>
    <property type="match status" value="1"/>
</dbReference>
<dbReference type="AlphaFoldDB" id="A0A133ZHW7"/>
<dbReference type="RefSeq" id="WP_060931819.1">
    <property type="nucleotide sequence ID" value="NZ_KQ959840.1"/>
</dbReference>
<dbReference type="Gene3D" id="1.25.40.10">
    <property type="entry name" value="Tetratricopeptide repeat domain"/>
    <property type="match status" value="2"/>
</dbReference>
<dbReference type="PANTHER" id="PTHR43671:SF13">
    <property type="entry name" value="SERINE_THREONINE-PROTEIN KINASE NEK2"/>
    <property type="match status" value="1"/>
</dbReference>
<dbReference type="InterPro" id="IPR019734">
    <property type="entry name" value="TPR_rpt"/>
</dbReference>
<evidence type="ECO:0000313" key="10">
    <source>
        <dbReference type="EMBL" id="KXB55039.1"/>
    </source>
</evidence>
<dbReference type="Gene3D" id="3.30.200.20">
    <property type="entry name" value="Phosphorylase Kinase, domain 1"/>
    <property type="match status" value="1"/>
</dbReference>
<keyword evidence="7" id="KW-0802">TPR repeat</keyword>
<dbReference type="SMART" id="SM00220">
    <property type="entry name" value="S_TKc"/>
    <property type="match status" value="1"/>
</dbReference>
<evidence type="ECO:0000256" key="5">
    <source>
        <dbReference type="ARBA" id="ARBA00022777"/>
    </source>
</evidence>
<dbReference type="Pfam" id="PF13414">
    <property type="entry name" value="TPR_11"/>
    <property type="match status" value="1"/>
</dbReference>
<dbReference type="STRING" id="467210.HMPREF1866_02212"/>
<feature type="repeat" description="TPR" evidence="7">
    <location>
        <begin position="588"/>
        <end position="621"/>
    </location>
</feature>
<feature type="binding site" evidence="8">
    <location>
        <position position="42"/>
    </location>
    <ligand>
        <name>ATP</name>
        <dbReference type="ChEBI" id="CHEBI:30616"/>
    </ligand>
</feature>
<evidence type="ECO:0000259" key="9">
    <source>
        <dbReference type="PROSITE" id="PS50011"/>
    </source>
</evidence>
<organism evidence="10 11">
    <name type="scientific">Lachnoanaerobaculum saburreum</name>
    <dbReference type="NCBI Taxonomy" id="467210"/>
    <lineage>
        <taxon>Bacteria</taxon>
        <taxon>Bacillati</taxon>
        <taxon>Bacillota</taxon>
        <taxon>Clostridia</taxon>
        <taxon>Lachnospirales</taxon>
        <taxon>Lachnospiraceae</taxon>
        <taxon>Lachnoanaerobaculum</taxon>
    </lineage>
</organism>
<dbReference type="InterPro" id="IPR011009">
    <property type="entry name" value="Kinase-like_dom_sf"/>
</dbReference>
<evidence type="ECO:0000313" key="11">
    <source>
        <dbReference type="Proteomes" id="UP000070394"/>
    </source>
</evidence>
<dbReference type="EC" id="2.7.11.1" evidence="2"/>
<gene>
    <name evidence="10" type="ORF">HMPREF1866_02212</name>
</gene>
<proteinExistence type="inferred from homology"/>
<keyword evidence="4 8" id="KW-0547">Nucleotide-binding</keyword>
<dbReference type="Pfam" id="PF00069">
    <property type="entry name" value="Pkinase"/>
    <property type="match status" value="1"/>
</dbReference>
<evidence type="ECO:0000256" key="4">
    <source>
        <dbReference type="ARBA" id="ARBA00022741"/>
    </source>
</evidence>
<protein>
    <recommendedName>
        <fullName evidence="2">non-specific serine/threonine protein kinase</fullName>
        <ecNumber evidence="2">2.7.11.1</ecNumber>
    </recommendedName>
</protein>
<dbReference type="CDD" id="cd14014">
    <property type="entry name" value="STKc_PknB_like"/>
    <property type="match status" value="1"/>
</dbReference>
<dbReference type="GO" id="GO:0005524">
    <property type="term" value="F:ATP binding"/>
    <property type="evidence" value="ECO:0007669"/>
    <property type="project" value="UniProtKB-UniRule"/>
</dbReference>
<sequence>MELIGKVLAKRYTIVEKLGHGGYGDVYRAFDANLQLDVVVKKLKDLRKSENGGREEVDVLKQLHQENLPAVFDFFVEDGQAYTVMSLIPGQDLEEVREKYPRFNQKQVLYWAKQLARALAYLHTRKPSIIHSDIKPSNIMLKPDGDVCLIDFNISLAITGDYSYASGTSKGFSPPEQYPDLGFYLEKTGAQLYNTEYDDRTSQAVTIMRKTIGSGIDERSDIYSLGATLYTLITGEKPSSHYWNNGSILDKNISISPGFAHIIDKMMQLDPDDRYQNGVELLDALDNIIELDDRFIELKRKRRGHRAITFLMFATSACLMVSGYFIRKRELDIEYNSVINEIRDNIGNGDYDIDSLLDEAQSILPKRIDAYEAKVESLYKSGNYNECISYGTDAIDSPKYDVITKDDKDSLGNMFYIVGNAYYENEDYSSAIANFQKAIEYNATNPLFYRDISISEAKNGNTEDAITYLNYAVDHGLEEDSIQMAKGEIEFSKSNYDLAIESFERAFELSADDSVKRRDMVLEINTYKKMGNESLDKAIEFMKNREGEFGDSSPYLIESMVDMYARKGDYQNAATYLAKLKNMGDISLRTYSNIAIVYQNMGDMSNAKKYLNEMIDTYPNEYESYMRYAMFEADEQSRLPNESRNYSDFAKYYNKAVELYQNAKADDVEMKKLSSMAEQLKSGGWFK</sequence>
<dbReference type="GO" id="GO:0004674">
    <property type="term" value="F:protein serine/threonine kinase activity"/>
    <property type="evidence" value="ECO:0007669"/>
    <property type="project" value="UniProtKB-EC"/>
</dbReference>
<dbReference type="EMBL" id="LSDA01000121">
    <property type="protein sequence ID" value="KXB55039.1"/>
    <property type="molecule type" value="Genomic_DNA"/>
</dbReference>
<dbReference type="Pfam" id="PF13432">
    <property type="entry name" value="TPR_16"/>
    <property type="match status" value="1"/>
</dbReference>
<evidence type="ECO:0000256" key="6">
    <source>
        <dbReference type="ARBA" id="ARBA00022840"/>
    </source>
</evidence>
<name>A0A133ZHW7_9FIRM</name>
<dbReference type="SUPFAM" id="SSF56112">
    <property type="entry name" value="Protein kinase-like (PK-like)"/>
    <property type="match status" value="1"/>
</dbReference>
<keyword evidence="3" id="KW-0808">Transferase</keyword>
<dbReference type="SUPFAM" id="SSF48452">
    <property type="entry name" value="TPR-like"/>
    <property type="match status" value="1"/>
</dbReference>
<dbReference type="Gene3D" id="1.10.510.10">
    <property type="entry name" value="Transferase(Phosphotransferase) domain 1"/>
    <property type="match status" value="1"/>
</dbReference>
<dbReference type="PROSITE" id="PS00108">
    <property type="entry name" value="PROTEIN_KINASE_ST"/>
    <property type="match status" value="1"/>
</dbReference>
<dbReference type="InterPro" id="IPR008271">
    <property type="entry name" value="Ser/Thr_kinase_AS"/>
</dbReference>
<evidence type="ECO:0000256" key="8">
    <source>
        <dbReference type="PROSITE-ProRule" id="PRU10141"/>
    </source>
</evidence>
<evidence type="ECO:0000256" key="7">
    <source>
        <dbReference type="PROSITE-ProRule" id="PRU00339"/>
    </source>
</evidence>
<reference evidence="11" key="1">
    <citation type="submission" date="2016-01" db="EMBL/GenBank/DDBJ databases">
        <authorList>
            <person name="Mitreva M."/>
            <person name="Pepin K.H."/>
            <person name="Mihindukulasuriya K.A."/>
            <person name="Fulton R."/>
            <person name="Fronick C."/>
            <person name="O'Laughlin M."/>
            <person name="Miner T."/>
            <person name="Herter B."/>
            <person name="Rosa B.A."/>
            <person name="Cordes M."/>
            <person name="Tomlinson C."/>
            <person name="Wollam A."/>
            <person name="Palsikar V.B."/>
            <person name="Mardis E.R."/>
            <person name="Wilson R.K."/>
        </authorList>
    </citation>
    <scope>NUCLEOTIDE SEQUENCE [LARGE SCALE GENOMIC DNA]</scope>
    <source>
        <strain evidence="11">DNF00896</strain>
    </source>
</reference>
<dbReference type="Proteomes" id="UP000070394">
    <property type="component" value="Unassembled WGS sequence"/>
</dbReference>
<keyword evidence="11" id="KW-1185">Reference proteome</keyword>
<feature type="repeat" description="TPR" evidence="7">
    <location>
        <begin position="480"/>
        <end position="513"/>
    </location>
</feature>
<keyword evidence="6 8" id="KW-0067">ATP-binding</keyword>
<feature type="repeat" description="TPR" evidence="7">
    <location>
        <begin position="412"/>
        <end position="445"/>
    </location>
</feature>
<dbReference type="PROSITE" id="PS00107">
    <property type="entry name" value="PROTEIN_KINASE_ATP"/>
    <property type="match status" value="1"/>
</dbReference>
<accession>A0A133ZHW7</accession>
<evidence type="ECO:0000256" key="3">
    <source>
        <dbReference type="ARBA" id="ARBA00022679"/>
    </source>
</evidence>